<comment type="caution">
    <text evidence="2">The sequence shown here is derived from an EMBL/GenBank/DDBJ whole genome shotgun (WGS) entry which is preliminary data.</text>
</comment>
<dbReference type="InterPro" id="IPR005123">
    <property type="entry name" value="Oxoglu/Fe-dep_dioxygenase_dom"/>
</dbReference>
<evidence type="ECO:0000313" key="2">
    <source>
        <dbReference type="EMBL" id="CAE7568416.1"/>
    </source>
</evidence>
<keyword evidence="3" id="KW-1185">Reference proteome</keyword>
<dbReference type="SUPFAM" id="SSF51197">
    <property type="entry name" value="Clavaminate synthase-like"/>
    <property type="match status" value="2"/>
</dbReference>
<evidence type="ECO:0000313" key="3">
    <source>
        <dbReference type="Proteomes" id="UP000604046"/>
    </source>
</evidence>
<sequence>MPAPFDDPQSCGVSKGERLLIAAAAPQILHDLPAALRVQDTVHFDTREYNLREQITALLASTDVGRFPNESEALEDFEAVSTIFRSFPARQRLCEIVTQASDFLAVYERLVLEVLVPWLRNRLEGQVEHVGPTNFSYQYPPTLRIQPGRSKEFKRPHRDAEYGHQIGELNFWMPLTDYSMTEATLWVESSPGAEDFQPLAINHGSIAVFHGTLCRHKVPANTSPFTRVSLDFRIGVGDFFDRDWQLNGVKHVHGVWPGSHIQLRREPALKICDPGCDAAALCREGAALRGYEGLVPCPPDAEAPGQALPLSLRAGDCVILHPHTAHAAAPRYTPSGIRIMVYFRLRAKVVPQREPADESRETCREVFFDLPGVASALGEESWSDFLADGGGTRDKMAKSALLAHADFCELTALLLQQENNRNLQAQVQQLIDHGASARLPECFPRQVFASLHLGQEAPDNNGNWPKHLPILHNSAGMVRVICLRAMYQLSTARMLLISMATYVLLLHPGESEEIKEDPSLQAGFKTDLVSEPCCSRLCGSLACNDSQQLLDPVAQKPFGTDAASLVCSQDGCSENAREICLALSGSPEPRQELSEAQRYALALEDGAVELHTQNAHGLMPARLYVPVNLRQLAYDWSAPSSSQPAISDAEMAELRDCLTTFVEAMLRGVIVQLTIEGNETGEGCNLVAVVALPSSLEDLIITTGGLEQSIRLSCIRWVRPLDKGRRSASWLWANERRKMVHVSLAGGCFLRFRFDQEDQAAFFGTCMRLLAKASYADSLID</sequence>
<feature type="domain" description="Fe2OG dioxygenase" evidence="1">
    <location>
        <begin position="126"/>
        <end position="236"/>
    </location>
</feature>
<proteinExistence type="predicted"/>
<protein>
    <submittedName>
        <fullName evidence="2">StrG protein</fullName>
    </submittedName>
</protein>
<evidence type="ECO:0000259" key="1">
    <source>
        <dbReference type="PROSITE" id="PS51471"/>
    </source>
</evidence>
<dbReference type="Proteomes" id="UP000604046">
    <property type="component" value="Unassembled WGS sequence"/>
</dbReference>
<gene>
    <name evidence="2" type="primary">strG</name>
    <name evidence="2" type="ORF">SNAT2548_LOCUS32286</name>
</gene>
<dbReference type="EMBL" id="CAJNDS010002702">
    <property type="protein sequence ID" value="CAE7568416.1"/>
    <property type="molecule type" value="Genomic_DNA"/>
</dbReference>
<reference evidence="2" key="1">
    <citation type="submission" date="2021-02" db="EMBL/GenBank/DDBJ databases">
        <authorList>
            <person name="Dougan E. K."/>
            <person name="Rhodes N."/>
            <person name="Thang M."/>
            <person name="Chan C."/>
        </authorList>
    </citation>
    <scope>NUCLEOTIDE SEQUENCE</scope>
</reference>
<name>A0A812UBH7_9DINO</name>
<dbReference type="PROSITE" id="PS51471">
    <property type="entry name" value="FE2OG_OXY"/>
    <property type="match status" value="1"/>
</dbReference>
<organism evidence="2 3">
    <name type="scientific">Symbiodinium natans</name>
    <dbReference type="NCBI Taxonomy" id="878477"/>
    <lineage>
        <taxon>Eukaryota</taxon>
        <taxon>Sar</taxon>
        <taxon>Alveolata</taxon>
        <taxon>Dinophyceae</taxon>
        <taxon>Suessiales</taxon>
        <taxon>Symbiodiniaceae</taxon>
        <taxon>Symbiodinium</taxon>
    </lineage>
</organism>
<accession>A0A812UBH7</accession>
<dbReference type="AlphaFoldDB" id="A0A812UBH7"/>
<dbReference type="OrthoDB" id="420689at2759"/>
<dbReference type="Gene3D" id="2.60.120.620">
    <property type="entry name" value="q2cbj1_9rhob like domain"/>
    <property type="match status" value="2"/>
</dbReference>